<evidence type="ECO:0000259" key="6">
    <source>
        <dbReference type="PROSITE" id="PS50048"/>
    </source>
</evidence>
<gene>
    <name evidence="7" type="ORF">PITC_070770</name>
</gene>
<evidence type="ECO:0000256" key="1">
    <source>
        <dbReference type="ARBA" id="ARBA00004123"/>
    </source>
</evidence>
<evidence type="ECO:0000256" key="3">
    <source>
        <dbReference type="ARBA" id="ARBA00023125"/>
    </source>
</evidence>
<keyword evidence="4" id="KW-0804">Transcription</keyword>
<dbReference type="Gene3D" id="3.40.710.10">
    <property type="entry name" value="DD-peptidase/beta-lactamase superfamily"/>
    <property type="match status" value="1"/>
</dbReference>
<dbReference type="Proteomes" id="UP000030104">
    <property type="component" value="Unassembled WGS sequence"/>
</dbReference>
<dbReference type="HOGENOM" id="CLU_285596_0_0_1"/>
<sequence>MPPVSKTCQGCADSKVRCVRDTDIACNRCLRLGKECVYRRTGRRFKGFHKDRKIAALESKINELKANRGGLEGNDTNTSTRSASLVDGDAAPEDIISRDFLDMETAERYLTIFKTKMTPHFPFVIVPPDVSVWQLRQEKPFLCLAILASASYENMPLQRTLGNEVKKVVASRMVIGGEISFELLQGLLVFLAWSHYHSRPHRYTQFLQLAISLMIDLRLDRPPQTRTWKTELRFGLQCNLQNQTLNRPSWGSNEQRAVLGCYYLSSSIAMLVQKKSTILRLPYQEECCKALSEANEYPHDKYISYVIQLQFIAEKVDNLSAKHGLDLETPGSGSELYITSLMSDLEVFYRQLPFDINESSVNEVLLAIQYHATGLCLYQIALNITSQESQSPFDSNSWRDEMSFSAFISANSIINLYIQLPSNEEVGFNNTHWVQIAFALLVAYRYTVAAFKPDQTAAFLDTLSKLRSRIGALSTSDVDKNGARDAFFDFGNRIARIENWLGEHSRQEDASHSDESFEDYQHTLCLEPTQFDGFMGAAEHLDVPFGNEFSSSADDLQISNDFLFASSFEQIMGEWVSTFFFLFSSALSFTPCPLLGPAFPPFSLDANDKTVATALKSLTKKFDTLVATDTSAHGDVSPNTTFSIALFSSDTGNAEDEPFFWQYHHTAPTLNQSLVGSHAADKDSIYRIGGLTEVFTVWSLLVTGNGDKIFDDPVTRYLPELVDSTTEQDIIGHVRWEDITVGQLASHMSGIARDYCSKDVILLKGSDEEGLPPRQAIYMPCCGDGSKFHSTPRQPNSRGSSWGNPSYSNMAFQLLGYIVEKRTGKPFSKVLQHDIFDVLGMTETSIFAPNKTTTGIIPVSKEASGWLARDEGDEASKSLFSSIKDLATAGQAILNSTLLGKPQTTRWFKPVSHTSNPANSIGSPWVIYSAGSYPNTSMVDIYTVLSNEDNDESLYSSYLGLVPDFEVGFTILSADNEAPADLNAHADIIGDVVLEALMKTAVEQAAENFGGVYEASNVNSSISVGYDSLPGLYIQEFVSNGTDFRGTLAGIVGVAKPADLSIRLYPTQLVEDSGSGSRQAFRAVFQDFTELADNDTPTCVSWLDLDKFQYGGRGLDEFIFSLNQSGRAVSVEIPALLVSLIKN</sequence>
<dbReference type="InterPro" id="IPR001466">
    <property type="entry name" value="Beta-lactam-related"/>
</dbReference>
<evidence type="ECO:0000256" key="2">
    <source>
        <dbReference type="ARBA" id="ARBA00023015"/>
    </source>
</evidence>
<dbReference type="PROSITE" id="PS00463">
    <property type="entry name" value="ZN2_CY6_FUNGAL_1"/>
    <property type="match status" value="1"/>
</dbReference>
<dbReference type="Pfam" id="PF00144">
    <property type="entry name" value="Beta-lactamase"/>
    <property type="match status" value="1"/>
</dbReference>
<dbReference type="Pfam" id="PF26335">
    <property type="entry name" value="ARB_00930_C"/>
    <property type="match status" value="1"/>
</dbReference>
<dbReference type="PhylomeDB" id="A0A0A2KKV6"/>
<keyword evidence="5" id="KW-0539">Nucleus</keyword>
<dbReference type="OrthoDB" id="5226580at2759"/>
<dbReference type="OMA" id="SWRDEMS"/>
<dbReference type="CDD" id="cd12148">
    <property type="entry name" value="fungal_TF_MHR"/>
    <property type="match status" value="1"/>
</dbReference>
<keyword evidence="8" id="KW-1185">Reference proteome</keyword>
<dbReference type="InterPro" id="IPR058664">
    <property type="entry name" value="ARB_00930-like_C"/>
</dbReference>
<dbReference type="GO" id="GO:0000976">
    <property type="term" value="F:transcription cis-regulatory region binding"/>
    <property type="evidence" value="ECO:0007669"/>
    <property type="project" value="TreeGrafter"/>
</dbReference>
<dbReference type="InterPro" id="IPR001138">
    <property type="entry name" value="Zn2Cys6_DnaBD"/>
</dbReference>
<dbReference type="GO" id="GO:0008270">
    <property type="term" value="F:zinc ion binding"/>
    <property type="evidence" value="ECO:0007669"/>
    <property type="project" value="InterPro"/>
</dbReference>
<keyword evidence="2" id="KW-0805">Transcription regulation</keyword>
<comment type="subcellular location">
    <subcellularLocation>
        <location evidence="1">Nucleus</location>
    </subcellularLocation>
</comment>
<proteinExistence type="predicted"/>
<dbReference type="CDD" id="cd00067">
    <property type="entry name" value="GAL4"/>
    <property type="match status" value="1"/>
</dbReference>
<feature type="domain" description="Zn(2)-C6 fungal-type" evidence="6">
    <location>
        <begin position="7"/>
        <end position="38"/>
    </location>
</feature>
<evidence type="ECO:0000313" key="8">
    <source>
        <dbReference type="Proteomes" id="UP000030104"/>
    </source>
</evidence>
<name>A0A0A2KKV6_PENIT</name>
<dbReference type="PROSITE" id="PS50048">
    <property type="entry name" value="ZN2_CY6_FUNGAL_2"/>
    <property type="match status" value="1"/>
</dbReference>
<keyword evidence="3" id="KW-0238">DNA-binding</keyword>
<dbReference type="InterPro" id="IPR051089">
    <property type="entry name" value="prtT"/>
</dbReference>
<dbReference type="GO" id="GO:0005634">
    <property type="term" value="C:nucleus"/>
    <property type="evidence" value="ECO:0007669"/>
    <property type="project" value="UniProtKB-SubCell"/>
</dbReference>
<dbReference type="PANTHER" id="PTHR31845:SF37">
    <property type="entry name" value="TRANSCRIPTION FACTOR DOMAIN-CONTAINING PROTEIN"/>
    <property type="match status" value="1"/>
</dbReference>
<organism evidence="7 8">
    <name type="scientific">Penicillium italicum</name>
    <name type="common">Blue mold</name>
    <dbReference type="NCBI Taxonomy" id="40296"/>
    <lineage>
        <taxon>Eukaryota</taxon>
        <taxon>Fungi</taxon>
        <taxon>Dikarya</taxon>
        <taxon>Ascomycota</taxon>
        <taxon>Pezizomycotina</taxon>
        <taxon>Eurotiomycetes</taxon>
        <taxon>Eurotiomycetidae</taxon>
        <taxon>Eurotiales</taxon>
        <taxon>Aspergillaceae</taxon>
        <taxon>Penicillium</taxon>
    </lineage>
</organism>
<evidence type="ECO:0000256" key="5">
    <source>
        <dbReference type="ARBA" id="ARBA00023242"/>
    </source>
</evidence>
<dbReference type="STRING" id="40296.A0A0A2KKV6"/>
<protein>
    <submittedName>
        <fullName evidence="7">Beta-lactamase-like protein</fullName>
    </submittedName>
</protein>
<dbReference type="SUPFAM" id="SSF56601">
    <property type="entry name" value="beta-lactamase/transpeptidase-like"/>
    <property type="match status" value="1"/>
</dbReference>
<dbReference type="EMBL" id="JQGA01001201">
    <property type="protein sequence ID" value="KGO68452.1"/>
    <property type="molecule type" value="Genomic_DNA"/>
</dbReference>
<accession>A0A0A2KKV6</accession>
<evidence type="ECO:0000256" key="4">
    <source>
        <dbReference type="ARBA" id="ARBA00023163"/>
    </source>
</evidence>
<dbReference type="PANTHER" id="PTHR31845">
    <property type="entry name" value="FINGER DOMAIN PROTEIN, PUTATIVE-RELATED"/>
    <property type="match status" value="1"/>
</dbReference>
<dbReference type="SUPFAM" id="SSF57701">
    <property type="entry name" value="Zn2/Cys6 DNA-binding domain"/>
    <property type="match status" value="1"/>
</dbReference>
<evidence type="ECO:0000313" key="7">
    <source>
        <dbReference type="EMBL" id="KGO68452.1"/>
    </source>
</evidence>
<reference evidence="7 8" key="1">
    <citation type="journal article" date="2015" name="Mol. Plant Microbe Interact.">
        <title>Genome, transcriptome, and functional analyses of Penicillium expansum provide new insights into secondary metabolism and pathogenicity.</title>
        <authorList>
            <person name="Ballester A.R."/>
            <person name="Marcet-Houben M."/>
            <person name="Levin E."/>
            <person name="Sela N."/>
            <person name="Selma-Lazaro C."/>
            <person name="Carmona L."/>
            <person name="Wisniewski M."/>
            <person name="Droby S."/>
            <person name="Gonzalez-Candelas L."/>
            <person name="Gabaldon T."/>
        </authorList>
    </citation>
    <scope>NUCLEOTIDE SEQUENCE [LARGE SCALE GENOMIC DNA]</scope>
    <source>
        <strain evidence="7 8">PHI-1</strain>
    </source>
</reference>
<dbReference type="InterPro" id="IPR012338">
    <property type="entry name" value="Beta-lactam/transpept-like"/>
</dbReference>
<comment type="caution">
    <text evidence="7">The sequence shown here is derived from an EMBL/GenBank/DDBJ whole genome shotgun (WGS) entry which is preliminary data.</text>
</comment>
<dbReference type="AlphaFoldDB" id="A0A0A2KKV6"/>
<dbReference type="GO" id="GO:0000981">
    <property type="term" value="F:DNA-binding transcription factor activity, RNA polymerase II-specific"/>
    <property type="evidence" value="ECO:0007669"/>
    <property type="project" value="InterPro"/>
</dbReference>
<dbReference type="InterPro" id="IPR036864">
    <property type="entry name" value="Zn2-C6_fun-type_DNA-bd_sf"/>
</dbReference>
<dbReference type="Gene3D" id="4.10.240.10">
    <property type="entry name" value="Zn(2)-C6 fungal-type DNA-binding domain"/>
    <property type="match status" value="1"/>
</dbReference>